<dbReference type="Gene3D" id="1.10.150.240">
    <property type="entry name" value="Putative phosphatase, domain 2"/>
    <property type="match status" value="1"/>
</dbReference>
<keyword evidence="1" id="KW-0378">Hydrolase</keyword>
<evidence type="ECO:0000313" key="1">
    <source>
        <dbReference type="EMBL" id="BBF82200.1"/>
    </source>
</evidence>
<sequence length="209" mass="23378">MPPYPYRLVIFDFDGTLADSFPWFLEVFDHLAERFGFENPDRSHLDELRRLGPRELLKRLKVPLLKLPAIATYAQRLQNQQIEKIVLFDGIAEVIRDLKARGVTVVVVTSNDADNVRTVLGSELSTLIDHYSCGSSLFGKAAKFKTVLKAFKTKPTEALSIGDELRDIEAARKVGIAVGAVTWGYAHEDSLLSEKPDHVFAKPADILNI</sequence>
<gene>
    <name evidence="1" type="ORF">EM6_2830</name>
</gene>
<dbReference type="PANTHER" id="PTHR43434:SF13">
    <property type="entry name" value="PHOSPHOGLYCOLATE PHOSPHATASE"/>
    <property type="match status" value="1"/>
</dbReference>
<dbReference type="SFLD" id="SFLDG01129">
    <property type="entry name" value="C1.5:_HAD__Beta-PGM__Phosphata"/>
    <property type="match status" value="1"/>
</dbReference>
<dbReference type="InterPro" id="IPR041492">
    <property type="entry name" value="HAD_2"/>
</dbReference>
<dbReference type="GO" id="GO:0008967">
    <property type="term" value="F:phosphoglycolate phosphatase activity"/>
    <property type="evidence" value="ECO:0007669"/>
    <property type="project" value="TreeGrafter"/>
</dbReference>
<dbReference type="GO" id="GO:0006281">
    <property type="term" value="P:DNA repair"/>
    <property type="evidence" value="ECO:0007669"/>
    <property type="project" value="TreeGrafter"/>
</dbReference>
<dbReference type="AlphaFoldDB" id="A0A3G9G4H4"/>
<dbReference type="EMBL" id="AP018828">
    <property type="protein sequence ID" value="BBF82200.1"/>
    <property type="molecule type" value="Genomic_DNA"/>
</dbReference>
<dbReference type="InterPro" id="IPR023198">
    <property type="entry name" value="PGP-like_dom2"/>
</dbReference>
<reference evidence="2" key="1">
    <citation type="journal article" date="2017" name="Biotechnol. Biofuels">
        <title>Evaluation of environmental bacterial communities as a factor affecting the growth of duckweed Lemna minor.</title>
        <authorList>
            <person name="Ishizawa H."/>
            <person name="Kuroda M."/>
            <person name="Morikawa M."/>
            <person name="Ike M."/>
        </authorList>
    </citation>
    <scope>NUCLEOTIDE SEQUENCE [LARGE SCALE GENOMIC DNA]</scope>
    <source>
        <strain evidence="2">M6</strain>
    </source>
</reference>
<dbReference type="Gene3D" id="3.40.50.1000">
    <property type="entry name" value="HAD superfamily/HAD-like"/>
    <property type="match status" value="1"/>
</dbReference>
<dbReference type="SFLD" id="SFLDS00003">
    <property type="entry name" value="Haloacid_Dehalogenase"/>
    <property type="match status" value="1"/>
</dbReference>
<accession>A0A3G9G4H4</accession>
<reference evidence="2" key="2">
    <citation type="journal article" date="2017" name="Plant Physiol. Biochem.">
        <title>Differential oxidative and antioxidative response of duckweed Lemna minor toward plant growth promoting/inhibiting bacteria.</title>
        <authorList>
            <person name="Ishizawa H."/>
            <person name="Kuroda M."/>
            <person name="Morikawa M."/>
            <person name="Ike M."/>
        </authorList>
    </citation>
    <scope>NUCLEOTIDE SEQUENCE [LARGE SCALE GENOMIC DNA]</scope>
    <source>
        <strain evidence="2">M6</strain>
    </source>
</reference>
<proteinExistence type="predicted"/>
<dbReference type="InterPro" id="IPR050155">
    <property type="entry name" value="HAD-like_hydrolase_sf"/>
</dbReference>
<dbReference type="GO" id="GO:0005829">
    <property type="term" value="C:cytosol"/>
    <property type="evidence" value="ECO:0007669"/>
    <property type="project" value="TreeGrafter"/>
</dbReference>
<dbReference type="InterPro" id="IPR036412">
    <property type="entry name" value="HAD-like_sf"/>
</dbReference>
<protein>
    <submittedName>
        <fullName evidence="1">Hydrolase, haloacid dehalogenase-like family</fullName>
    </submittedName>
</protein>
<dbReference type="RefSeq" id="WP_126423805.1">
    <property type="nucleotide sequence ID" value="NZ_AP018828.1"/>
</dbReference>
<name>A0A3G9G4H4_9CAUL</name>
<dbReference type="InterPro" id="IPR023214">
    <property type="entry name" value="HAD_sf"/>
</dbReference>
<organism evidence="1 2">
    <name type="scientific">Asticcacaulis excentricus</name>
    <dbReference type="NCBI Taxonomy" id="78587"/>
    <lineage>
        <taxon>Bacteria</taxon>
        <taxon>Pseudomonadati</taxon>
        <taxon>Pseudomonadota</taxon>
        <taxon>Alphaproteobacteria</taxon>
        <taxon>Caulobacterales</taxon>
        <taxon>Caulobacteraceae</taxon>
        <taxon>Asticcacaulis</taxon>
    </lineage>
</organism>
<evidence type="ECO:0000313" key="2">
    <source>
        <dbReference type="Proteomes" id="UP000278756"/>
    </source>
</evidence>
<dbReference type="OrthoDB" id="9793014at2"/>
<dbReference type="Proteomes" id="UP000278756">
    <property type="component" value="Chromosome 2"/>
</dbReference>
<dbReference type="SUPFAM" id="SSF56784">
    <property type="entry name" value="HAD-like"/>
    <property type="match status" value="1"/>
</dbReference>
<dbReference type="PANTHER" id="PTHR43434">
    <property type="entry name" value="PHOSPHOGLYCOLATE PHOSPHATASE"/>
    <property type="match status" value="1"/>
</dbReference>
<dbReference type="Pfam" id="PF13419">
    <property type="entry name" value="HAD_2"/>
    <property type="match status" value="1"/>
</dbReference>